<reference evidence="1 2" key="1">
    <citation type="submission" date="2020-07" db="EMBL/GenBank/DDBJ databases">
        <title>Novel species isolated from subtropical streams in China.</title>
        <authorList>
            <person name="Lu H."/>
        </authorList>
    </citation>
    <scope>NUCLEOTIDE SEQUENCE [LARGE SCALE GENOMIC DNA]</scope>
    <source>
        <strain evidence="1 2">FT3S</strain>
    </source>
</reference>
<keyword evidence="2" id="KW-1185">Reference proteome</keyword>
<organism evidence="1 2">
    <name type="scientific">Rugamonas fusca</name>
    <dbReference type="NCBI Taxonomy" id="2758568"/>
    <lineage>
        <taxon>Bacteria</taxon>
        <taxon>Pseudomonadati</taxon>
        <taxon>Pseudomonadota</taxon>
        <taxon>Betaproteobacteria</taxon>
        <taxon>Burkholderiales</taxon>
        <taxon>Oxalobacteraceae</taxon>
        <taxon>Telluria group</taxon>
        <taxon>Rugamonas</taxon>
    </lineage>
</organism>
<gene>
    <name evidence="1" type="ORF">H3H36_21450</name>
</gene>
<protein>
    <submittedName>
        <fullName evidence="1">Uncharacterized protein</fullName>
    </submittedName>
</protein>
<sequence length="53" mass="5930">MTKFVLALLAAKIPAPVVHLPPAPAPRNVPPGPGWDLPERRKFRFRIEDVAFE</sequence>
<name>A0A7W2EL40_9BURK</name>
<dbReference type="EMBL" id="JACEZS010000023">
    <property type="protein sequence ID" value="MBA5607927.1"/>
    <property type="molecule type" value="Genomic_DNA"/>
</dbReference>
<dbReference type="AlphaFoldDB" id="A0A7W2EL40"/>
<evidence type="ECO:0000313" key="1">
    <source>
        <dbReference type="EMBL" id="MBA5607927.1"/>
    </source>
</evidence>
<dbReference type="RefSeq" id="WP_182220117.1">
    <property type="nucleotide sequence ID" value="NZ_JACEZS010000023.1"/>
</dbReference>
<dbReference type="Proteomes" id="UP000566711">
    <property type="component" value="Unassembled WGS sequence"/>
</dbReference>
<accession>A0A7W2EL40</accession>
<evidence type="ECO:0000313" key="2">
    <source>
        <dbReference type="Proteomes" id="UP000566711"/>
    </source>
</evidence>
<proteinExistence type="predicted"/>
<comment type="caution">
    <text evidence="1">The sequence shown here is derived from an EMBL/GenBank/DDBJ whole genome shotgun (WGS) entry which is preliminary data.</text>
</comment>